<accession>A0A918YKG5</accession>
<dbReference type="EMBL" id="BMVG01000010">
    <property type="protein sequence ID" value="GHE06240.1"/>
    <property type="molecule type" value="Genomic_DNA"/>
</dbReference>
<sequence>MKSGGGTGWHDISLPVDGTVPNRHLSGFAVDPHDAEHIFLAVNGFSRHWTEGPGAGVGHVFESTDGGTLYAAAHGRGICTIKVRELR</sequence>
<gene>
    <name evidence="1" type="ORF">GCM10010339_45610</name>
</gene>
<evidence type="ECO:0000313" key="1">
    <source>
        <dbReference type="EMBL" id="GHE06240.1"/>
    </source>
</evidence>
<comment type="caution">
    <text evidence="1">The sequence shown here is derived from an EMBL/GenBank/DDBJ whole genome shotgun (WGS) entry which is preliminary data.</text>
</comment>
<dbReference type="AlphaFoldDB" id="A0A918YKG5"/>
<evidence type="ECO:0000313" key="2">
    <source>
        <dbReference type="Proteomes" id="UP000655443"/>
    </source>
</evidence>
<proteinExistence type="predicted"/>
<dbReference type="RefSeq" id="WP_308433413.1">
    <property type="nucleotide sequence ID" value="NZ_BMVG01000010.1"/>
</dbReference>
<dbReference type="Proteomes" id="UP000655443">
    <property type="component" value="Unassembled WGS sequence"/>
</dbReference>
<reference evidence="1" key="1">
    <citation type="journal article" date="2014" name="Int. J. Syst. Evol. Microbiol.">
        <title>Complete genome sequence of Corynebacterium casei LMG S-19264T (=DSM 44701T), isolated from a smear-ripened cheese.</title>
        <authorList>
            <consortium name="US DOE Joint Genome Institute (JGI-PGF)"/>
            <person name="Walter F."/>
            <person name="Albersmeier A."/>
            <person name="Kalinowski J."/>
            <person name="Ruckert C."/>
        </authorList>
    </citation>
    <scope>NUCLEOTIDE SEQUENCE</scope>
    <source>
        <strain evidence="1">JCM 4714</strain>
    </source>
</reference>
<dbReference type="SUPFAM" id="SSF110296">
    <property type="entry name" value="Oligoxyloglucan reducing end-specific cellobiohydrolase"/>
    <property type="match status" value="1"/>
</dbReference>
<name>A0A918YKG5_9ACTN</name>
<reference evidence="1" key="2">
    <citation type="submission" date="2020-09" db="EMBL/GenBank/DDBJ databases">
        <authorList>
            <person name="Sun Q."/>
            <person name="Ohkuma M."/>
        </authorList>
    </citation>
    <scope>NUCLEOTIDE SEQUENCE</scope>
    <source>
        <strain evidence="1">JCM 4714</strain>
    </source>
</reference>
<organism evidence="1 2">
    <name type="scientific">Streptomyces alanosinicus</name>
    <dbReference type="NCBI Taxonomy" id="68171"/>
    <lineage>
        <taxon>Bacteria</taxon>
        <taxon>Bacillati</taxon>
        <taxon>Actinomycetota</taxon>
        <taxon>Actinomycetes</taxon>
        <taxon>Kitasatosporales</taxon>
        <taxon>Streptomycetaceae</taxon>
        <taxon>Streptomyces</taxon>
    </lineage>
</organism>
<keyword evidence="2" id="KW-1185">Reference proteome</keyword>
<protein>
    <submittedName>
        <fullName evidence="1">Uncharacterized protein</fullName>
    </submittedName>
</protein>